<comment type="function">
    <text evidence="1">Transcriptional repressor of xylose-utilizing enzymes.</text>
</comment>
<dbReference type="Pfam" id="PF00480">
    <property type="entry name" value="ROK"/>
    <property type="match status" value="1"/>
</dbReference>
<comment type="similarity">
    <text evidence="2">Belongs to the ROK (NagC/XylR) family.</text>
</comment>
<dbReference type="PANTHER" id="PTHR18964:SF149">
    <property type="entry name" value="BIFUNCTIONAL UDP-N-ACETYLGLUCOSAMINE 2-EPIMERASE_N-ACETYLMANNOSAMINE KINASE"/>
    <property type="match status" value="1"/>
</dbReference>
<organism evidence="4 5">
    <name type="scientific">Streptococcus minor</name>
    <dbReference type="NCBI Taxonomy" id="229549"/>
    <lineage>
        <taxon>Bacteria</taxon>
        <taxon>Bacillati</taxon>
        <taxon>Bacillota</taxon>
        <taxon>Bacilli</taxon>
        <taxon>Lactobacillales</taxon>
        <taxon>Streptococcaceae</taxon>
        <taxon>Streptococcus</taxon>
    </lineage>
</organism>
<evidence type="ECO:0000256" key="2">
    <source>
        <dbReference type="ARBA" id="ARBA00006479"/>
    </source>
</evidence>
<dbReference type="InterPro" id="IPR000600">
    <property type="entry name" value="ROK"/>
</dbReference>
<dbReference type="InterPro" id="IPR043129">
    <property type="entry name" value="ATPase_NBD"/>
</dbReference>
<gene>
    <name evidence="4" type="ORF">EII38_02010</name>
</gene>
<dbReference type="Proteomes" id="UP000281771">
    <property type="component" value="Unassembled WGS sequence"/>
</dbReference>
<name>A0A3P1VE85_9STRE</name>
<proteinExistence type="inferred from homology"/>
<dbReference type="SUPFAM" id="SSF46785">
    <property type="entry name" value="Winged helix' DNA-binding domain"/>
    <property type="match status" value="1"/>
</dbReference>
<evidence type="ECO:0000313" key="4">
    <source>
        <dbReference type="EMBL" id="RRD32532.1"/>
    </source>
</evidence>
<accession>A0A3P1VE85</accession>
<dbReference type="InterPro" id="IPR036388">
    <property type="entry name" value="WH-like_DNA-bd_sf"/>
</dbReference>
<dbReference type="PANTHER" id="PTHR18964">
    <property type="entry name" value="ROK (REPRESSOR, ORF, KINASE) FAMILY"/>
    <property type="match status" value="1"/>
</dbReference>
<dbReference type="GO" id="GO:0042732">
    <property type="term" value="P:D-xylose metabolic process"/>
    <property type="evidence" value="ECO:0007669"/>
    <property type="project" value="UniProtKB-KW"/>
</dbReference>
<reference evidence="4 5" key="1">
    <citation type="submission" date="2018-11" db="EMBL/GenBank/DDBJ databases">
        <title>Genomes From Bacteria Associated with the Canine Oral Cavity: a Test Case for Automated Genome-Based Taxonomic Assignment.</title>
        <authorList>
            <person name="Coil D.A."/>
            <person name="Jospin G."/>
            <person name="Darling A.E."/>
            <person name="Wallis C."/>
            <person name="Davis I.J."/>
            <person name="Harris S."/>
            <person name="Eisen J.A."/>
            <person name="Holcombe L.J."/>
            <person name="O'Flynn C."/>
        </authorList>
    </citation>
    <scope>NUCLEOTIDE SEQUENCE [LARGE SCALE GENOMIC DNA]</scope>
    <source>
        <strain evidence="4 5">OH4621_COT-116</strain>
    </source>
</reference>
<keyword evidence="3" id="KW-0859">Xylose metabolism</keyword>
<evidence type="ECO:0000256" key="3">
    <source>
        <dbReference type="ARBA" id="ARBA00022629"/>
    </source>
</evidence>
<keyword evidence="5" id="KW-1185">Reference proteome</keyword>
<dbReference type="SUPFAM" id="SSF53067">
    <property type="entry name" value="Actin-like ATPase domain"/>
    <property type="match status" value="1"/>
</dbReference>
<dbReference type="AlphaFoldDB" id="A0A3P1VE85"/>
<dbReference type="EMBL" id="RQZA01000001">
    <property type="protein sequence ID" value="RRD32532.1"/>
    <property type="molecule type" value="Genomic_DNA"/>
</dbReference>
<evidence type="ECO:0000313" key="5">
    <source>
        <dbReference type="Proteomes" id="UP000281771"/>
    </source>
</evidence>
<dbReference type="STRING" id="1123309.GCA_000377005_01613"/>
<dbReference type="Gene3D" id="3.30.420.40">
    <property type="match status" value="2"/>
</dbReference>
<dbReference type="Gene3D" id="1.10.10.10">
    <property type="entry name" value="Winged helix-like DNA-binding domain superfamily/Winged helix DNA-binding domain"/>
    <property type="match status" value="1"/>
</dbReference>
<evidence type="ECO:0000256" key="1">
    <source>
        <dbReference type="ARBA" id="ARBA00002486"/>
    </source>
</evidence>
<comment type="caution">
    <text evidence="4">The sequence shown here is derived from an EMBL/GenBank/DDBJ whole genome shotgun (WGS) entry which is preliminary data.</text>
</comment>
<dbReference type="RefSeq" id="WP_124775597.1">
    <property type="nucleotide sequence ID" value="NZ_RQZA01000001.1"/>
</dbReference>
<protein>
    <submittedName>
        <fullName evidence="4">ROK family protein</fullName>
    </submittedName>
</protein>
<sequence length="401" mass="45346">MELTRKQAEIRATILDQLYAKRPISRIDISKETHITPATTGSFINEFIRLNFVKELGELSNDRAGRKKLLLDIVPGQYYYLGLELSEKYLALVIADNVGEIQASRQIELSLEKEKPTDKFIIKLIKSFLDQYPDYPITGIGIGLPGYAKVQESPTIISKSSYWTDVNLHHIIQSFSVPVYLDNKSHCLTLAERLFSYHSDDSNFIVYHVARGIHYSYMYNGEIYSHKNFLIGEIGHTVINPQGERCSCGKHGCLQVYASEADLIHKATILYHSPLSLLKTLVEDESQITINTLLTAYQLGDLGAIQLIDTACHYLAISISNLCQLIDTERIYLDGELFSSSIITDNILNHLQEEIQLFPEQKQTEICIIPFSPINVARAAVSLCIYHDFLDKNNTNPITVV</sequence>
<keyword evidence="3" id="KW-0119">Carbohydrate metabolism</keyword>
<dbReference type="InterPro" id="IPR036390">
    <property type="entry name" value="WH_DNA-bd_sf"/>
</dbReference>